<dbReference type="SUPFAM" id="SSF55785">
    <property type="entry name" value="PYP-like sensor domain (PAS domain)"/>
    <property type="match status" value="2"/>
</dbReference>
<dbReference type="PROSITE" id="PS50888">
    <property type="entry name" value="BHLH"/>
    <property type="match status" value="1"/>
</dbReference>
<dbReference type="OrthoDB" id="7788762at2759"/>
<reference evidence="4" key="1">
    <citation type="submission" date="2022-11" db="UniProtKB">
        <authorList>
            <consortium name="EnsemblMetazoa"/>
        </authorList>
    </citation>
    <scope>IDENTIFICATION</scope>
</reference>
<sequence length="711" mass="79728">MKTSRTNKSARRPSTSKANTANKKNGSDTGLSPSKRHREKLNSVMDELCELLPLSNEVKANLDRLSVLKLTVSFFHTQNLMITDTSSTSKRERNGDEKQVVAIDGGSLSELALQAIGGFFLVLTEDGIVYYISENVKNYLGYPQTRLIHQEFFPIVDPDDLHGLNACFQMPNKNSFESSCLNGRSTGGRQECFCNLKCHAGRLSSHISPFYYKCFKFYGHIKTVTNRCTGERKLGFFALCTPVTRQIDVCRPLNTNVEKYTCKMNAAMSNLEVDSRGLKLLALSEKDLTGHSSYFFFHPEDLPGMALAHECLLLGRKVCISFRVLKGNKKWQWVRGRAYSIIANGKVEGMVSKNIFLSEEEGKYFKEQDMKDIMEWKTQNALISPSSQDFDSPNSGPMSPCSEKTLFHPVQVAPFPTCEVPSQASTSTTPSSLTNELPQDCPLTLPNKKERSSCLVNDNPPPFKDIPDIDTDTMLRVIKDLQNSLIDSSKTPPQYPPDMDMITGPAMDDMEQHLLENGLPLLDMPPNSSLHLTKNFCSEPASIHEIHQGFQHQVPESIFRYTDNIMNGFPVIAPQSCVDMQQLSERTPIARNMRTENVRQPSDNKRLNMDENSLADFVPLPLVEIENILSNDEHACSVTSNSASLNFAEPMDMSPRCQYTNYFNVNQMDQFYGGSAVQVSRPENELVAISMDCNTDFPGHVALDDRVHPAR</sequence>
<dbReference type="InterPro" id="IPR000014">
    <property type="entry name" value="PAS"/>
</dbReference>
<dbReference type="Gene3D" id="3.30.450.20">
    <property type="entry name" value="PAS domain"/>
    <property type="match status" value="2"/>
</dbReference>
<evidence type="ECO:0000259" key="2">
    <source>
        <dbReference type="PROSITE" id="PS50112"/>
    </source>
</evidence>
<dbReference type="InterPro" id="IPR013655">
    <property type="entry name" value="PAS_fold_3"/>
</dbReference>
<dbReference type="EnsemblMetazoa" id="XM_021044842.2">
    <property type="protein sequence ID" value="XP_020900501.1"/>
    <property type="gene ID" value="LOC110239133"/>
</dbReference>
<evidence type="ECO:0000313" key="4">
    <source>
        <dbReference type="EnsemblMetazoa" id="XP_020900501.1"/>
    </source>
</evidence>
<dbReference type="Pfam" id="PF08447">
    <property type="entry name" value="PAS_3"/>
    <property type="match status" value="1"/>
</dbReference>
<dbReference type="PROSITE" id="PS50112">
    <property type="entry name" value="PAS"/>
    <property type="match status" value="1"/>
</dbReference>
<dbReference type="SMART" id="SM00091">
    <property type="entry name" value="PAS"/>
    <property type="match status" value="2"/>
</dbReference>
<proteinExistence type="predicted"/>
<dbReference type="InterPro" id="IPR050933">
    <property type="entry name" value="Circadian_TF"/>
</dbReference>
<keyword evidence="5" id="KW-1185">Reference proteome</keyword>
<name>A0A913X9I4_EXADI</name>
<evidence type="ECO:0000259" key="3">
    <source>
        <dbReference type="PROSITE" id="PS50888"/>
    </source>
</evidence>
<dbReference type="Gene3D" id="4.10.280.10">
    <property type="entry name" value="Helix-loop-helix DNA-binding domain"/>
    <property type="match status" value="1"/>
</dbReference>
<protein>
    <submittedName>
        <fullName evidence="4">Uncharacterized protein</fullName>
    </submittedName>
</protein>
<dbReference type="InterPro" id="IPR011598">
    <property type="entry name" value="bHLH_dom"/>
</dbReference>
<feature type="domain" description="BHLH" evidence="3">
    <location>
        <begin position="25"/>
        <end position="78"/>
    </location>
</feature>
<dbReference type="SUPFAM" id="SSF47459">
    <property type="entry name" value="HLH, helix-loop-helix DNA-binding domain"/>
    <property type="match status" value="1"/>
</dbReference>
<dbReference type="Proteomes" id="UP000887567">
    <property type="component" value="Unplaced"/>
</dbReference>
<dbReference type="InterPro" id="IPR035965">
    <property type="entry name" value="PAS-like_dom_sf"/>
</dbReference>
<feature type="compositionally biased region" description="Low complexity" evidence="1">
    <location>
        <begin position="425"/>
        <end position="434"/>
    </location>
</feature>
<dbReference type="GeneID" id="110239133"/>
<dbReference type="CDD" id="cd00130">
    <property type="entry name" value="PAS"/>
    <property type="match status" value="2"/>
</dbReference>
<dbReference type="PANTHER" id="PTHR23042">
    <property type="entry name" value="CIRCADIAN PROTEIN CLOCK/ARNT/BMAL/PAS"/>
    <property type="match status" value="1"/>
</dbReference>
<dbReference type="InterPro" id="IPR036638">
    <property type="entry name" value="HLH_DNA-bd_sf"/>
</dbReference>
<dbReference type="RefSeq" id="XP_020900501.1">
    <property type="nucleotide sequence ID" value="XM_021044842.2"/>
</dbReference>
<feature type="region of interest" description="Disordered" evidence="1">
    <location>
        <begin position="1"/>
        <end position="37"/>
    </location>
</feature>
<dbReference type="GO" id="GO:0046983">
    <property type="term" value="F:protein dimerization activity"/>
    <property type="evidence" value="ECO:0007669"/>
    <property type="project" value="InterPro"/>
</dbReference>
<accession>A0A913X9I4</accession>
<feature type="compositionally biased region" description="Polar residues" evidence="1">
    <location>
        <begin position="1"/>
        <end position="32"/>
    </location>
</feature>
<dbReference type="KEGG" id="epa:110239133"/>
<evidence type="ECO:0000313" key="5">
    <source>
        <dbReference type="Proteomes" id="UP000887567"/>
    </source>
</evidence>
<feature type="domain" description="PAS" evidence="2">
    <location>
        <begin position="112"/>
        <end position="160"/>
    </location>
</feature>
<dbReference type="OMA" id="LKCHAGR"/>
<organism evidence="4 5">
    <name type="scientific">Exaiptasia diaphana</name>
    <name type="common">Tropical sea anemone</name>
    <name type="synonym">Aiptasia pulchella</name>
    <dbReference type="NCBI Taxonomy" id="2652724"/>
    <lineage>
        <taxon>Eukaryota</taxon>
        <taxon>Metazoa</taxon>
        <taxon>Cnidaria</taxon>
        <taxon>Anthozoa</taxon>
        <taxon>Hexacorallia</taxon>
        <taxon>Actiniaria</taxon>
        <taxon>Aiptasiidae</taxon>
        <taxon>Exaiptasia</taxon>
    </lineage>
</organism>
<feature type="region of interest" description="Disordered" evidence="1">
    <location>
        <begin position="419"/>
        <end position="468"/>
    </location>
</feature>
<dbReference type="AlphaFoldDB" id="A0A913X9I4"/>
<evidence type="ECO:0000256" key="1">
    <source>
        <dbReference type="SAM" id="MobiDB-lite"/>
    </source>
</evidence>